<dbReference type="Proteomes" id="UP000199397">
    <property type="component" value="Unassembled WGS sequence"/>
</dbReference>
<evidence type="ECO:0008006" key="3">
    <source>
        <dbReference type="Google" id="ProtNLM"/>
    </source>
</evidence>
<proteinExistence type="predicted"/>
<keyword evidence="2" id="KW-1185">Reference proteome</keyword>
<dbReference type="STRING" id="525918.SAMN05660964_01237"/>
<accession>A0A1H3ZMT4</accession>
<sequence length="203" mass="22194">MRARPIVGGWEIPRITEIRAQESRRLVRLPIPGLSGDLHQDLGRSALVVEIDGSLYGDEPRDAFLKELRQKFLLGEPVDFVADIVSESELEEVLIEALQLEESTETPDQFHYRIRLREYTEPPEPPDMGLGLDLQAPDLDLDIDLGLDLLDLPSLLAPLPEIGDLLQPLKPAAQGLHDALSGVGGILAKLNDLFDNPAGGGGT</sequence>
<dbReference type="EMBL" id="FNQP01000005">
    <property type="protein sequence ID" value="SEA25010.1"/>
    <property type="molecule type" value="Genomic_DNA"/>
</dbReference>
<evidence type="ECO:0000313" key="1">
    <source>
        <dbReference type="EMBL" id="SEA25010.1"/>
    </source>
</evidence>
<organism evidence="1 2">
    <name type="scientific">Thiothrix caldifontis</name>
    <dbReference type="NCBI Taxonomy" id="525918"/>
    <lineage>
        <taxon>Bacteria</taxon>
        <taxon>Pseudomonadati</taxon>
        <taxon>Pseudomonadota</taxon>
        <taxon>Gammaproteobacteria</taxon>
        <taxon>Thiotrichales</taxon>
        <taxon>Thiotrichaceae</taxon>
        <taxon>Thiothrix</taxon>
    </lineage>
</organism>
<protein>
    <recommendedName>
        <fullName evidence="3">DNA circularisation protein N-terminus</fullName>
    </recommendedName>
</protein>
<evidence type="ECO:0000313" key="2">
    <source>
        <dbReference type="Proteomes" id="UP000199397"/>
    </source>
</evidence>
<dbReference type="AlphaFoldDB" id="A0A1H3ZMT4"/>
<dbReference type="OrthoDB" id="7063613at2"/>
<reference evidence="1 2" key="1">
    <citation type="submission" date="2016-10" db="EMBL/GenBank/DDBJ databases">
        <authorList>
            <person name="de Groot N.N."/>
        </authorList>
    </citation>
    <scope>NUCLEOTIDE SEQUENCE [LARGE SCALE GENOMIC DNA]</scope>
    <source>
        <strain evidence="1 2">DSM 21228</strain>
    </source>
</reference>
<gene>
    <name evidence="1" type="ORF">SAMN05660964_01237</name>
</gene>
<dbReference type="RefSeq" id="WP_139282130.1">
    <property type="nucleotide sequence ID" value="NZ_FNQP01000005.1"/>
</dbReference>
<name>A0A1H3ZMT4_9GAMM</name>